<name>A0A0H2MB21_9PROT</name>
<keyword evidence="1" id="KW-0732">Signal</keyword>
<accession>A0A0H2MB21</accession>
<dbReference type="EMBL" id="LAQL01000014">
    <property type="protein sequence ID" value="KLN59508.1"/>
    <property type="molecule type" value="Genomic_DNA"/>
</dbReference>
<feature type="chain" id="PRO_5002596771" description="Lipoprotein" evidence="1">
    <location>
        <begin position="25"/>
        <end position="131"/>
    </location>
</feature>
<dbReference type="Proteomes" id="UP000035444">
    <property type="component" value="Unassembled WGS sequence"/>
</dbReference>
<dbReference type="InterPro" id="IPR005297">
    <property type="entry name" value="Lipoprotein_repeat"/>
</dbReference>
<evidence type="ECO:0000256" key="1">
    <source>
        <dbReference type="SAM" id="SignalP"/>
    </source>
</evidence>
<dbReference type="GO" id="GO:0043448">
    <property type="term" value="P:alkane catabolic process"/>
    <property type="evidence" value="ECO:0007669"/>
    <property type="project" value="TreeGrafter"/>
</dbReference>
<reference evidence="2 3" key="1">
    <citation type="submission" date="2015-03" db="EMBL/GenBank/DDBJ databases">
        <title>Genome Sequence of Kiloniella spongiae MEBiC09566, isolated from a marine sponge.</title>
        <authorList>
            <person name="Shao Z."/>
            <person name="Wang L."/>
            <person name="Li X."/>
        </authorList>
    </citation>
    <scope>NUCLEOTIDE SEQUENCE [LARGE SCALE GENOMIC DNA]</scope>
    <source>
        <strain evidence="2 3">MEBiC09566</strain>
    </source>
</reference>
<keyword evidence="3" id="KW-1185">Reference proteome</keyword>
<dbReference type="PANTHER" id="PTHR39335:SF1">
    <property type="entry name" value="BLL4220 PROTEIN"/>
    <property type="match status" value="1"/>
</dbReference>
<feature type="signal peptide" evidence="1">
    <location>
        <begin position="1"/>
        <end position="24"/>
    </location>
</feature>
<dbReference type="InterPro" id="IPR014558">
    <property type="entry name" value="UCP029720"/>
</dbReference>
<dbReference type="STRING" id="1489064.WH96_17290"/>
<evidence type="ECO:0000313" key="3">
    <source>
        <dbReference type="Proteomes" id="UP000035444"/>
    </source>
</evidence>
<evidence type="ECO:0008006" key="4">
    <source>
        <dbReference type="Google" id="ProtNLM"/>
    </source>
</evidence>
<dbReference type="PIRSF" id="PIRSF029720">
    <property type="entry name" value="UCP029720"/>
    <property type="match status" value="1"/>
</dbReference>
<protein>
    <recommendedName>
        <fullName evidence="4">Lipoprotein</fullName>
    </recommendedName>
</protein>
<gene>
    <name evidence="2" type="ORF">WH96_17290</name>
</gene>
<sequence>MKTALKMILITAALITTAPFAASAENLGGIVTSGETALGTVLVNDSGMTLYSFDKDSDGKSACNGGCAKAWPPLLASSSVAETGNYTKITRDDGNQQWAYKGMPLYGWVQDKKPGDVTGDKFKGVWHVVKP</sequence>
<evidence type="ECO:0000313" key="2">
    <source>
        <dbReference type="EMBL" id="KLN59508.1"/>
    </source>
</evidence>
<dbReference type="AlphaFoldDB" id="A0A0H2MB21"/>
<dbReference type="PANTHER" id="PTHR39335">
    <property type="entry name" value="BLL4220 PROTEIN"/>
    <property type="match status" value="1"/>
</dbReference>
<proteinExistence type="predicted"/>
<dbReference type="Pfam" id="PF03640">
    <property type="entry name" value="Lipoprotein_15"/>
    <property type="match status" value="2"/>
</dbReference>
<dbReference type="PATRIC" id="fig|1489064.4.peg.450"/>
<comment type="caution">
    <text evidence="2">The sequence shown here is derived from an EMBL/GenBank/DDBJ whole genome shotgun (WGS) entry which is preliminary data.</text>
</comment>
<dbReference type="RefSeq" id="WP_047765484.1">
    <property type="nucleotide sequence ID" value="NZ_LAQL01000014.1"/>
</dbReference>
<dbReference type="OrthoDB" id="9800666at2"/>
<organism evidence="2 3">
    <name type="scientific">Kiloniella spongiae</name>
    <dbReference type="NCBI Taxonomy" id="1489064"/>
    <lineage>
        <taxon>Bacteria</taxon>
        <taxon>Pseudomonadati</taxon>
        <taxon>Pseudomonadota</taxon>
        <taxon>Alphaproteobacteria</taxon>
        <taxon>Rhodospirillales</taxon>
        <taxon>Kiloniellaceae</taxon>
        <taxon>Kiloniella</taxon>
    </lineage>
</organism>